<gene>
    <name evidence="2" type="ORF">HNR65_000432</name>
</gene>
<dbReference type="InterPro" id="IPR013022">
    <property type="entry name" value="Xyl_isomerase-like_TIM-brl"/>
</dbReference>
<feature type="domain" description="Xylose isomerase-like TIM barrel" evidence="1">
    <location>
        <begin position="54"/>
        <end position="263"/>
    </location>
</feature>
<dbReference type="RefSeq" id="WP_181549789.1">
    <property type="nucleotide sequence ID" value="NZ_JACDUS010000001.1"/>
</dbReference>
<keyword evidence="2" id="KW-0413">Isomerase</keyword>
<evidence type="ECO:0000259" key="1">
    <source>
        <dbReference type="Pfam" id="PF01261"/>
    </source>
</evidence>
<protein>
    <submittedName>
        <fullName evidence="2">Sugar phosphate isomerase/epimerase</fullName>
    </submittedName>
</protein>
<dbReference type="NCBIfam" id="NF041277">
    <property type="entry name" value="coba_remo_CbiR"/>
    <property type="match status" value="1"/>
</dbReference>
<organism evidence="2 3">
    <name type="scientific">Desulfosalsimonas propionicica</name>
    <dbReference type="NCBI Taxonomy" id="332175"/>
    <lineage>
        <taxon>Bacteria</taxon>
        <taxon>Pseudomonadati</taxon>
        <taxon>Thermodesulfobacteriota</taxon>
        <taxon>Desulfobacteria</taxon>
        <taxon>Desulfobacterales</taxon>
        <taxon>Desulfosalsimonadaceae</taxon>
        <taxon>Desulfosalsimonas</taxon>
    </lineage>
</organism>
<proteinExistence type="predicted"/>
<dbReference type="Proteomes" id="UP000525298">
    <property type="component" value="Unassembled WGS sequence"/>
</dbReference>
<dbReference type="Pfam" id="PF01261">
    <property type="entry name" value="AP_endonuc_2"/>
    <property type="match status" value="1"/>
</dbReference>
<accession>A0A7W0C6J9</accession>
<comment type="caution">
    <text evidence="2">The sequence shown here is derived from an EMBL/GenBank/DDBJ whole genome shotgun (WGS) entry which is preliminary data.</text>
</comment>
<dbReference type="SUPFAM" id="SSF51658">
    <property type="entry name" value="Xylose isomerase-like"/>
    <property type="match status" value="1"/>
</dbReference>
<evidence type="ECO:0000313" key="3">
    <source>
        <dbReference type="Proteomes" id="UP000525298"/>
    </source>
</evidence>
<evidence type="ECO:0000313" key="2">
    <source>
        <dbReference type="EMBL" id="MBA2880125.1"/>
    </source>
</evidence>
<dbReference type="Gene3D" id="3.20.20.150">
    <property type="entry name" value="Divalent-metal-dependent TIM barrel enzymes"/>
    <property type="match status" value="1"/>
</dbReference>
<dbReference type="AlphaFoldDB" id="A0A7W0C6J9"/>
<reference evidence="2 3" key="1">
    <citation type="submission" date="2020-07" db="EMBL/GenBank/DDBJ databases">
        <title>Genomic Encyclopedia of Type Strains, Phase IV (KMG-IV): sequencing the most valuable type-strain genomes for metagenomic binning, comparative biology and taxonomic classification.</title>
        <authorList>
            <person name="Goeker M."/>
        </authorList>
    </citation>
    <scope>NUCLEOTIDE SEQUENCE [LARGE SCALE GENOMIC DNA]</scope>
    <source>
        <strain evidence="2 3">DSM 17721</strain>
    </source>
</reference>
<dbReference type="GO" id="GO:0016853">
    <property type="term" value="F:isomerase activity"/>
    <property type="evidence" value="ECO:0007669"/>
    <property type="project" value="UniProtKB-KW"/>
</dbReference>
<sequence>MTDRKTDITGKHPYTPLPRSYKNQFSFSLACPSFIYPDHILPNVSMLAPFVDEIEVLIFESAPAKHLPPENDIRQMAALAKNQQISYNVHLPTDVNITDAVPGRQKKAIERILAAADRARPLAPVTWTLHLPFEENSTDTGTVQKWQKRAIDALERLLVQSGIAPRHISIENLDYPPEWMEPVAEAMDVSVCLDTGHLLEYNFDILETFELFRPRITILHLYGDVAAGRGHLGLHRLDARHVPAVSRILEGFCGTVSLEVFSFNDLSKSLPALEGLVS</sequence>
<name>A0A7W0C6J9_9BACT</name>
<keyword evidence="3" id="KW-1185">Reference proteome</keyword>
<dbReference type="InterPro" id="IPR036237">
    <property type="entry name" value="Xyl_isomerase-like_sf"/>
</dbReference>
<dbReference type="EMBL" id="JACDUS010000001">
    <property type="protein sequence ID" value="MBA2880125.1"/>
    <property type="molecule type" value="Genomic_DNA"/>
</dbReference>